<evidence type="ECO:0000313" key="4">
    <source>
        <dbReference type="Proteomes" id="UP000271162"/>
    </source>
</evidence>
<dbReference type="PANTHER" id="PTHR45638">
    <property type="entry name" value="CYCLIC NUCLEOTIDE-GATED CATION CHANNEL SUBUNIT A"/>
    <property type="match status" value="1"/>
</dbReference>
<dbReference type="AlphaFoldDB" id="A0A0N4XVW7"/>
<feature type="domain" description="Cyclic nucleotide-binding" evidence="2">
    <location>
        <begin position="54"/>
        <end position="124"/>
    </location>
</feature>
<organism evidence="5">
    <name type="scientific">Nippostrongylus brasiliensis</name>
    <name type="common">Rat hookworm</name>
    <dbReference type="NCBI Taxonomy" id="27835"/>
    <lineage>
        <taxon>Eukaryota</taxon>
        <taxon>Metazoa</taxon>
        <taxon>Ecdysozoa</taxon>
        <taxon>Nematoda</taxon>
        <taxon>Chromadorea</taxon>
        <taxon>Rhabditida</taxon>
        <taxon>Rhabditina</taxon>
        <taxon>Rhabditomorpha</taxon>
        <taxon>Strongyloidea</taxon>
        <taxon>Heligmosomidae</taxon>
        <taxon>Nippostrongylus</taxon>
    </lineage>
</organism>
<keyword evidence="4" id="KW-1185">Reference proteome</keyword>
<dbReference type="Gene3D" id="2.60.120.10">
    <property type="entry name" value="Jelly Rolls"/>
    <property type="match status" value="1"/>
</dbReference>
<dbReference type="InterPro" id="IPR050866">
    <property type="entry name" value="CNG_cation_channel"/>
</dbReference>
<dbReference type="WBParaSite" id="NBR_0000697701-mRNA-1">
    <property type="protein sequence ID" value="NBR_0000697701-mRNA-1"/>
    <property type="gene ID" value="NBR_0000697701"/>
</dbReference>
<dbReference type="STRING" id="27835.A0A0N4XVW7"/>
<gene>
    <name evidence="3" type="ORF">NBR_LOCUS6978</name>
</gene>
<protein>
    <submittedName>
        <fullName evidence="5">Cyclic nucleotide-binding domain-containing protein</fullName>
    </submittedName>
</protein>
<dbReference type="InterPro" id="IPR014710">
    <property type="entry name" value="RmlC-like_jellyroll"/>
</dbReference>
<dbReference type="GO" id="GO:0044877">
    <property type="term" value="F:protein-containing complex binding"/>
    <property type="evidence" value="ECO:0007669"/>
    <property type="project" value="TreeGrafter"/>
</dbReference>
<dbReference type="SUPFAM" id="SSF51206">
    <property type="entry name" value="cAMP-binding domain-like"/>
    <property type="match status" value="1"/>
</dbReference>
<dbReference type="GO" id="GO:0005886">
    <property type="term" value="C:plasma membrane"/>
    <property type="evidence" value="ECO:0007669"/>
    <property type="project" value="TreeGrafter"/>
</dbReference>
<dbReference type="GO" id="GO:0005222">
    <property type="term" value="F:intracellularly cAMP-activated cation channel activity"/>
    <property type="evidence" value="ECO:0007669"/>
    <property type="project" value="TreeGrafter"/>
</dbReference>
<dbReference type="GO" id="GO:0030553">
    <property type="term" value="F:cGMP binding"/>
    <property type="evidence" value="ECO:0007669"/>
    <property type="project" value="TreeGrafter"/>
</dbReference>
<name>A0A0N4XVW7_NIPBR</name>
<keyword evidence="1" id="KW-1071">Ligand-gated ion channel</keyword>
<evidence type="ECO:0000313" key="3">
    <source>
        <dbReference type="EMBL" id="VDL70567.1"/>
    </source>
</evidence>
<proteinExistence type="predicted"/>
<dbReference type="PANTHER" id="PTHR45638:SF14">
    <property type="entry name" value="CYCLIC NUCLEOTIDE-BINDING DOMAIN-CONTAINING PROTEIN"/>
    <property type="match status" value="1"/>
</dbReference>
<dbReference type="GO" id="GO:0005223">
    <property type="term" value="F:intracellularly cGMP-activated cation channel activity"/>
    <property type="evidence" value="ECO:0007669"/>
    <property type="project" value="TreeGrafter"/>
</dbReference>
<keyword evidence="1" id="KW-0407">Ion channel</keyword>
<reference evidence="5" key="1">
    <citation type="submission" date="2017-02" db="UniProtKB">
        <authorList>
            <consortium name="WormBaseParasite"/>
        </authorList>
    </citation>
    <scope>IDENTIFICATION</scope>
</reference>
<keyword evidence="1" id="KW-0406">Ion transport</keyword>
<accession>A0A0N4XVW7</accession>
<keyword evidence="1" id="KW-0813">Transport</keyword>
<reference evidence="3 4" key="2">
    <citation type="submission" date="2018-11" db="EMBL/GenBank/DDBJ databases">
        <authorList>
            <consortium name="Pathogen Informatics"/>
        </authorList>
    </citation>
    <scope>NUCLEOTIDE SEQUENCE [LARGE SCALE GENOMIC DNA]</scope>
</reference>
<dbReference type="InterPro" id="IPR000595">
    <property type="entry name" value="cNMP-bd_dom"/>
</dbReference>
<evidence type="ECO:0000256" key="1">
    <source>
        <dbReference type="ARBA" id="ARBA00023286"/>
    </source>
</evidence>
<dbReference type="EMBL" id="UYSL01019847">
    <property type="protein sequence ID" value="VDL70567.1"/>
    <property type="molecule type" value="Genomic_DNA"/>
</dbReference>
<dbReference type="Pfam" id="PF00027">
    <property type="entry name" value="cNMP_binding"/>
    <property type="match status" value="1"/>
</dbReference>
<dbReference type="Proteomes" id="UP000271162">
    <property type="component" value="Unassembled WGS sequence"/>
</dbReference>
<evidence type="ECO:0000313" key="5">
    <source>
        <dbReference type="WBParaSite" id="NBR_0000697701-mRNA-1"/>
    </source>
</evidence>
<dbReference type="PROSITE" id="PS50042">
    <property type="entry name" value="CNMP_BINDING_3"/>
    <property type="match status" value="1"/>
</dbReference>
<evidence type="ECO:0000259" key="2">
    <source>
        <dbReference type="PROSITE" id="PS50042"/>
    </source>
</evidence>
<sequence>MAKQEKMSELEMRSNLPPKLYTRMNKYMQWTILKQSQLFEVNNCLVNPEEMEDEEMFVVASGYLQITDQNNFTLRTFNEGDIIEDRTLVWFPHNRLKNRRKYDVTSVGYSQVYILLRDDLLHVLKDYPSCREKIRSQGVCAM</sequence>
<dbReference type="GO" id="GO:0017071">
    <property type="term" value="C:intracellular cyclic nucleotide activated cation channel complex"/>
    <property type="evidence" value="ECO:0007669"/>
    <property type="project" value="TreeGrafter"/>
</dbReference>
<dbReference type="InterPro" id="IPR018490">
    <property type="entry name" value="cNMP-bd_dom_sf"/>
</dbReference>